<feature type="domain" description="RsdA/BaiN/AoA(So)-like Rossmann fold-like" evidence="4">
    <location>
        <begin position="28"/>
        <end position="412"/>
    </location>
</feature>
<dbReference type="InterPro" id="IPR036188">
    <property type="entry name" value="FAD/NAD-bd_sf"/>
</dbReference>
<dbReference type="PANTHER" id="PTHR42887">
    <property type="entry name" value="OS12G0638800 PROTEIN"/>
    <property type="match status" value="1"/>
</dbReference>
<evidence type="ECO:0000259" key="4">
    <source>
        <dbReference type="Pfam" id="PF03486"/>
    </source>
</evidence>
<evidence type="ECO:0000259" key="5">
    <source>
        <dbReference type="Pfam" id="PF22780"/>
    </source>
</evidence>
<comment type="cofactor">
    <cofactor evidence="1">
        <name>FAD</name>
        <dbReference type="ChEBI" id="CHEBI:57692"/>
    </cofactor>
</comment>
<comment type="caution">
    <text evidence="6">The sequence shown here is derived from an EMBL/GenBank/DDBJ whole genome shotgun (WGS) entry which is preliminary data.</text>
</comment>
<dbReference type="SUPFAM" id="SSF160996">
    <property type="entry name" value="HI0933 insert domain-like"/>
    <property type="match status" value="1"/>
</dbReference>
<keyword evidence="3" id="KW-0274">FAD</keyword>
<dbReference type="Proteomes" id="UP001196068">
    <property type="component" value="Unassembled WGS sequence"/>
</dbReference>
<evidence type="ECO:0000256" key="1">
    <source>
        <dbReference type="ARBA" id="ARBA00001974"/>
    </source>
</evidence>
<evidence type="ECO:0000256" key="3">
    <source>
        <dbReference type="ARBA" id="ARBA00022827"/>
    </source>
</evidence>
<dbReference type="PRINTS" id="PR00368">
    <property type="entry name" value="FADPNR"/>
</dbReference>
<organism evidence="6 7">
    <name type="scientific">Plastoroseomonas arctica</name>
    <dbReference type="NCBI Taxonomy" id="1509237"/>
    <lineage>
        <taxon>Bacteria</taxon>
        <taxon>Pseudomonadati</taxon>
        <taxon>Pseudomonadota</taxon>
        <taxon>Alphaproteobacteria</taxon>
        <taxon>Acetobacterales</taxon>
        <taxon>Acetobacteraceae</taxon>
        <taxon>Plastoroseomonas</taxon>
    </lineage>
</organism>
<dbReference type="EMBL" id="JAAEDH010000001">
    <property type="protein sequence ID" value="MBR0653508.1"/>
    <property type="molecule type" value="Genomic_DNA"/>
</dbReference>
<protein>
    <submittedName>
        <fullName evidence="6">Aminoacetone oxidase family FAD-binding enzyme</fullName>
    </submittedName>
</protein>
<feature type="domain" description="RsdA/BaiN/AoA(So)-like insert" evidence="5">
    <location>
        <begin position="210"/>
        <end position="359"/>
    </location>
</feature>
<keyword evidence="7" id="KW-1185">Reference proteome</keyword>
<dbReference type="AlphaFoldDB" id="A0AAF1JY52"/>
<name>A0AAF1JY52_9PROT</name>
<dbReference type="InterPro" id="IPR004792">
    <property type="entry name" value="BaiN-like"/>
</dbReference>
<dbReference type="Gene3D" id="2.40.30.10">
    <property type="entry name" value="Translation factors"/>
    <property type="match status" value="1"/>
</dbReference>
<dbReference type="SUPFAM" id="SSF51905">
    <property type="entry name" value="FAD/NAD(P)-binding domain"/>
    <property type="match status" value="1"/>
</dbReference>
<dbReference type="Gene3D" id="3.50.50.60">
    <property type="entry name" value="FAD/NAD(P)-binding domain"/>
    <property type="match status" value="1"/>
</dbReference>
<dbReference type="InterPro" id="IPR023166">
    <property type="entry name" value="BaiN-like_dom_sf"/>
</dbReference>
<evidence type="ECO:0000313" key="6">
    <source>
        <dbReference type="EMBL" id="MBR0653508.1"/>
    </source>
</evidence>
<gene>
    <name evidence="6" type="ORF">GXW79_00295</name>
</gene>
<dbReference type="Gene3D" id="1.10.8.260">
    <property type="entry name" value="HI0933 insert domain-like"/>
    <property type="match status" value="1"/>
</dbReference>
<dbReference type="InterPro" id="IPR057661">
    <property type="entry name" value="RsdA/BaiN/AoA(So)_Rossmann"/>
</dbReference>
<keyword evidence="2" id="KW-0285">Flavoprotein</keyword>
<reference evidence="6" key="1">
    <citation type="submission" date="2020-01" db="EMBL/GenBank/DDBJ databases">
        <authorList>
            <person name="Rat A."/>
        </authorList>
    </citation>
    <scope>NUCLEOTIDE SEQUENCE</scope>
    <source>
        <strain evidence="6">LMG 28251</strain>
    </source>
</reference>
<dbReference type="PRINTS" id="PR00411">
    <property type="entry name" value="PNDRDTASEI"/>
</dbReference>
<dbReference type="PANTHER" id="PTHR42887:SF2">
    <property type="entry name" value="OS12G0638800 PROTEIN"/>
    <property type="match status" value="1"/>
</dbReference>
<dbReference type="InterPro" id="IPR055178">
    <property type="entry name" value="RsdA/BaiN/AoA(So)-like_dom"/>
</dbReference>
<dbReference type="Pfam" id="PF22780">
    <property type="entry name" value="HI0933_like_1st"/>
    <property type="match status" value="1"/>
</dbReference>
<dbReference type="Pfam" id="PF03486">
    <property type="entry name" value="HI0933_like"/>
    <property type="match status" value="1"/>
</dbReference>
<evidence type="ECO:0000313" key="7">
    <source>
        <dbReference type="Proteomes" id="UP001196068"/>
    </source>
</evidence>
<dbReference type="NCBIfam" id="TIGR00275">
    <property type="entry name" value="aminoacetone oxidase family FAD-binding enzyme"/>
    <property type="match status" value="1"/>
</dbReference>
<accession>A0AAF1JY52</accession>
<proteinExistence type="predicted"/>
<reference evidence="6" key="2">
    <citation type="journal article" date="2021" name="Syst. Appl. Microbiol.">
        <title>Roseomonas hellenica sp. nov., isolated from roots of wild-growing Alkanna tinctoria.</title>
        <authorList>
            <person name="Rat A."/>
            <person name="Naranjo H.D."/>
            <person name="Lebbe L."/>
            <person name="Cnockaert M."/>
            <person name="Krigas N."/>
            <person name="Grigoriadou K."/>
            <person name="Maloupa E."/>
            <person name="Willems A."/>
        </authorList>
    </citation>
    <scope>NUCLEOTIDE SEQUENCE</scope>
    <source>
        <strain evidence="6">LMG 28251</strain>
    </source>
</reference>
<sequence length="414" mass="43279">MRDEGLERSPALRASRGAWHKRAVQEYDAIILGAGAAGLMAAMTAGARGKRVLLLDHAEEAGKKILISGGGRCNFTNLNIAPDRFISNNPAFCRAALAGYTAADFVALVQKHGIAFHEKTLGQLFCDGSARAILAMLLEECAAVHIDLRLGQRVTGVTHDGRFRVATAHATHTAPALVLATGGLSIPKMGATDFAHRIALQFGLPVIPPRAGLVPLTFADDALTLMQPLAGVALDCVARAGKAAFAEAMLFTHRGLSGPAILQASSYWNPGEAITLNLLPGRDANASLVALREARPKAAAHNALADLLPARLATALAAAYLPPRTMAEQPGAALRKLAQMLGGWQLTPMGTEGYAKAEVTLGGIDTAALSQRDMQAKSVPGLFVIGEAVDVTGWLGGYNFQWAWSSGYAAGAAI</sequence>
<evidence type="ECO:0000256" key="2">
    <source>
        <dbReference type="ARBA" id="ARBA00022630"/>
    </source>
</evidence>